<evidence type="ECO:0000313" key="7">
    <source>
        <dbReference type="EMBL" id="UYQ95898.1"/>
    </source>
</evidence>
<evidence type="ECO:0000256" key="5">
    <source>
        <dbReference type="ARBA" id="ARBA00023136"/>
    </source>
</evidence>
<sequence length="500" mass="56428">MGTIGKQSITSSLITYVGFIVGAVNTWIFTANGYFTPDQYGLTRMIFELGFTLFALASMGSISILYRFYPYYRDRLPSRERDLFGKMTILGLAGFVAVSIALYFFHDLFIQKFAGNAALMVDYYYILFPFTLCLLLFSLLEAQAWNLRASIATVFCKELALRLLTSLLIGVLLLHWLNFDQFIWLFSMLYGMIALGLFVYLQRKHGLVFTLKTSYVTQKMAKKMVPYSFFITVVSFCSIFAKTFDTILIASVRDLSYVGIFSYATYLTAIMEAPQRGLIAASTPVIAQAWKDKDLPRISRIYKKSAINMLIFSGFMFALIALNFSNSILFLKQDPAYLKGQTAFLILGLTKVLETGTGLNSQIILTSRYWKVDFLSNVILLVVLIPLNYMLIKSMGIDGVALATFIAYMIFNVLRFVFIWVKFDMQPFTLATLWAVVVIVANFFIAKLIQVDSPLLEAVLQSIVFVVLSGVMIVKLKVSEDVNRGVDMVVARVKGLLKRG</sequence>
<feature type="transmembrane region" description="Helical" evidence="6">
    <location>
        <begin position="455"/>
        <end position="474"/>
    </location>
</feature>
<dbReference type="Proteomes" id="UP001162741">
    <property type="component" value="Chromosome"/>
</dbReference>
<keyword evidence="8" id="KW-1185">Reference proteome</keyword>
<gene>
    <name evidence="7" type="ORF">MKQ68_12385</name>
</gene>
<feature type="transmembrane region" description="Helical" evidence="6">
    <location>
        <begin position="428"/>
        <end position="449"/>
    </location>
</feature>
<feature type="transmembrane region" description="Helical" evidence="6">
    <location>
        <begin position="183"/>
        <end position="203"/>
    </location>
</feature>
<dbReference type="PANTHER" id="PTHR30250:SF11">
    <property type="entry name" value="O-ANTIGEN TRANSPORTER-RELATED"/>
    <property type="match status" value="1"/>
</dbReference>
<keyword evidence="2" id="KW-1003">Cell membrane</keyword>
<reference evidence="7" key="1">
    <citation type="submission" date="2022-10" db="EMBL/GenBank/DDBJ databases">
        <title>Chitinophaga sp. nov., isolated from soil.</title>
        <authorList>
            <person name="Jeon C.O."/>
        </authorList>
    </citation>
    <scope>NUCLEOTIDE SEQUENCE</scope>
    <source>
        <strain evidence="7">R8</strain>
    </source>
</reference>
<feature type="transmembrane region" description="Helical" evidence="6">
    <location>
        <begin position="306"/>
        <end position="324"/>
    </location>
</feature>
<comment type="subcellular location">
    <subcellularLocation>
        <location evidence="1">Cell membrane</location>
        <topology evidence="1">Multi-pass membrane protein</topology>
    </subcellularLocation>
</comment>
<organism evidence="7 8">
    <name type="scientific">Chitinophaga horti</name>
    <dbReference type="NCBI Taxonomy" id="2920382"/>
    <lineage>
        <taxon>Bacteria</taxon>
        <taxon>Pseudomonadati</taxon>
        <taxon>Bacteroidota</taxon>
        <taxon>Chitinophagia</taxon>
        <taxon>Chitinophagales</taxon>
        <taxon>Chitinophagaceae</taxon>
        <taxon>Chitinophaga</taxon>
    </lineage>
</organism>
<dbReference type="PANTHER" id="PTHR30250">
    <property type="entry name" value="PST FAMILY PREDICTED COLANIC ACID TRANSPORTER"/>
    <property type="match status" value="1"/>
</dbReference>
<protein>
    <submittedName>
        <fullName evidence="7">Polysaccharide biosynthesis C-terminal domain-containing protein</fullName>
    </submittedName>
</protein>
<dbReference type="EMBL" id="CP107006">
    <property type="protein sequence ID" value="UYQ95898.1"/>
    <property type="molecule type" value="Genomic_DNA"/>
</dbReference>
<feature type="transmembrane region" description="Helical" evidence="6">
    <location>
        <begin position="12"/>
        <end position="34"/>
    </location>
</feature>
<feature type="transmembrane region" description="Helical" evidence="6">
    <location>
        <begin position="125"/>
        <end position="147"/>
    </location>
</feature>
<evidence type="ECO:0000256" key="4">
    <source>
        <dbReference type="ARBA" id="ARBA00022989"/>
    </source>
</evidence>
<proteinExistence type="predicted"/>
<keyword evidence="3 6" id="KW-0812">Transmembrane</keyword>
<feature type="transmembrane region" description="Helical" evidence="6">
    <location>
        <begin position="87"/>
        <end position="105"/>
    </location>
</feature>
<keyword evidence="5 6" id="KW-0472">Membrane</keyword>
<evidence type="ECO:0000256" key="2">
    <source>
        <dbReference type="ARBA" id="ARBA00022475"/>
    </source>
</evidence>
<evidence type="ECO:0000256" key="3">
    <source>
        <dbReference type="ARBA" id="ARBA00022692"/>
    </source>
</evidence>
<dbReference type="InterPro" id="IPR050833">
    <property type="entry name" value="Poly_Biosynth_Transport"/>
</dbReference>
<accession>A0ABY6J873</accession>
<dbReference type="RefSeq" id="WP_264283571.1">
    <property type="nucleotide sequence ID" value="NZ_CP107006.1"/>
</dbReference>
<feature type="transmembrane region" description="Helical" evidence="6">
    <location>
        <begin position="159"/>
        <end position="177"/>
    </location>
</feature>
<feature type="transmembrane region" description="Helical" evidence="6">
    <location>
        <begin position="374"/>
        <end position="392"/>
    </location>
</feature>
<evidence type="ECO:0000256" key="1">
    <source>
        <dbReference type="ARBA" id="ARBA00004651"/>
    </source>
</evidence>
<feature type="transmembrane region" description="Helical" evidence="6">
    <location>
        <begin position="224"/>
        <end position="241"/>
    </location>
</feature>
<keyword evidence="4 6" id="KW-1133">Transmembrane helix</keyword>
<feature type="transmembrane region" description="Helical" evidence="6">
    <location>
        <begin position="398"/>
        <end position="421"/>
    </location>
</feature>
<evidence type="ECO:0000256" key="6">
    <source>
        <dbReference type="SAM" id="Phobius"/>
    </source>
</evidence>
<feature type="transmembrane region" description="Helical" evidence="6">
    <location>
        <begin position="46"/>
        <end position="66"/>
    </location>
</feature>
<evidence type="ECO:0000313" key="8">
    <source>
        <dbReference type="Proteomes" id="UP001162741"/>
    </source>
</evidence>
<name>A0ABY6J873_9BACT</name>